<dbReference type="STRING" id="1759059.ATE48_19050"/>
<gene>
    <name evidence="1" type="ORF">ATE48_19050</name>
</gene>
<dbReference type="SMART" id="SM00028">
    <property type="entry name" value="TPR"/>
    <property type="match status" value="4"/>
</dbReference>
<dbReference type="PANTHER" id="PTHR12558">
    <property type="entry name" value="CELL DIVISION CYCLE 16,23,27"/>
    <property type="match status" value="1"/>
</dbReference>
<sequence length="253" mass="27313">MSNDAVLDQAELSVKNGDPAGAERLLSQTWPDISRAPADAQHVMAMVRMAQGRPAESVQLLRAAISAEPNALRHHIGLGHVMSEIGDHNGAIEAYTAAARIDQTWPGLLVVLSQAYYITQRFADAERVARQANAAPTSSTWEALSNALRAQGKSQEALAAAEEAVKLNRQDPNAQHAKAAALMQLNRPQDALTIFDDLTRSGLDLPVLAMNRGAALEALGRKADARAAYEDAARRWPNLPHLQDRVAAARKRV</sequence>
<dbReference type="PANTHER" id="PTHR12558:SF33">
    <property type="entry name" value="BLL7664 PROTEIN"/>
    <property type="match status" value="1"/>
</dbReference>
<dbReference type="Gene3D" id="1.25.40.10">
    <property type="entry name" value="Tetratricopeptide repeat domain"/>
    <property type="match status" value="2"/>
</dbReference>
<protein>
    <submittedName>
        <fullName evidence="1">Uncharacterized protein</fullName>
    </submittedName>
</protein>
<dbReference type="Proteomes" id="UP000092498">
    <property type="component" value="Chromosome"/>
</dbReference>
<evidence type="ECO:0000313" key="1">
    <source>
        <dbReference type="EMBL" id="ANP47845.1"/>
    </source>
</evidence>
<dbReference type="Pfam" id="PF13432">
    <property type="entry name" value="TPR_16"/>
    <property type="match status" value="2"/>
</dbReference>
<dbReference type="InterPro" id="IPR011990">
    <property type="entry name" value="TPR-like_helical_dom_sf"/>
</dbReference>
<evidence type="ECO:0000313" key="2">
    <source>
        <dbReference type="Proteomes" id="UP000092498"/>
    </source>
</evidence>
<dbReference type="EMBL" id="CP013244">
    <property type="protein sequence ID" value="ANP47845.1"/>
    <property type="molecule type" value="Genomic_DNA"/>
</dbReference>
<name>A0A1B1AMT9_9PROT</name>
<dbReference type="RefSeq" id="WP_066774364.1">
    <property type="nucleotide sequence ID" value="NZ_CP013244.1"/>
</dbReference>
<reference evidence="1 2" key="1">
    <citation type="submission" date="2015-11" db="EMBL/GenBank/DDBJ databases">
        <title>Whole-Genome Sequence of Candidatus Oderbacter manganicum from the National Park Lower Oder Valley, Germany.</title>
        <authorList>
            <person name="Braun B."/>
            <person name="Liere K."/>
            <person name="Szewzyk U."/>
        </authorList>
    </citation>
    <scope>NUCLEOTIDE SEQUENCE [LARGE SCALE GENOMIC DNA]</scope>
    <source>
        <strain evidence="1 2">OTSz_A_272</strain>
    </source>
</reference>
<keyword evidence="2" id="KW-1185">Reference proteome</keyword>
<dbReference type="InterPro" id="IPR019734">
    <property type="entry name" value="TPR_rpt"/>
</dbReference>
<dbReference type="InParanoid" id="A0A1B1AMT9"/>
<dbReference type="AlphaFoldDB" id="A0A1B1AMT9"/>
<dbReference type="SUPFAM" id="SSF48452">
    <property type="entry name" value="TPR-like"/>
    <property type="match status" value="1"/>
</dbReference>
<organism evidence="1 2">
    <name type="scientific">Candidatus Viadribacter manganicus</name>
    <dbReference type="NCBI Taxonomy" id="1759059"/>
    <lineage>
        <taxon>Bacteria</taxon>
        <taxon>Pseudomonadati</taxon>
        <taxon>Pseudomonadota</taxon>
        <taxon>Alphaproteobacteria</taxon>
        <taxon>Hyphomonadales</taxon>
        <taxon>Hyphomonadaceae</taxon>
        <taxon>Candidatus Viadribacter</taxon>
    </lineage>
</organism>
<dbReference type="OrthoDB" id="7259535at2"/>
<dbReference type="Pfam" id="PF13374">
    <property type="entry name" value="TPR_10"/>
    <property type="match status" value="1"/>
</dbReference>
<dbReference type="KEGG" id="cbot:ATE48_19050"/>
<accession>A0A1B1AMT9</accession>
<proteinExistence type="predicted"/>